<evidence type="ECO:0000256" key="1">
    <source>
        <dbReference type="SAM" id="MobiDB-lite"/>
    </source>
</evidence>
<dbReference type="Proteomes" id="UP000826271">
    <property type="component" value="Unassembled WGS sequence"/>
</dbReference>
<feature type="compositionally biased region" description="Basic and acidic residues" evidence="1">
    <location>
        <begin position="375"/>
        <end position="385"/>
    </location>
</feature>
<gene>
    <name evidence="2" type="ORF">BUALT_Bualt09G0005500</name>
</gene>
<dbReference type="PANTHER" id="PTHR34057">
    <property type="entry name" value="ELONGATION FACTOR"/>
    <property type="match status" value="1"/>
</dbReference>
<sequence>MLNEGVDTSEGVDDVSVDVLEISQNREMRVVAKEDPDATENSSSFADTTSGNEKTSGLSDAEVDSQFFDDSNLAPPFDGFGSVFPIRKKKLTTHWKNFIHPLMWRCKWTELRIKELESQASKYARGSVLHDHKKHKALDQATMEQSGSKSFPFTHQSYIKRPMKRRKRKRVEETTDIASYMSNHILFSERENRRSDLDGVPTWEDLNNSDHNSTGQDEFGIQNDSVFPEDNDNNLIEHVLRKIELVHSRVHKLKFQLDSVIINNTAKFSSSENLSQLVACDLQTSSVRSPTFSACNGDTVSVGCLYGSSQHISDYDLGDFIIPGSAVSSFGEAISIPDIIESTVGLLSSIDVTQNQVQVGDSSEKIVDNILIHEEAAEEGSKTEEAENSGEEESNTAIQFALEEAELVEKTQEQSALESCLASEIHFPKNKRKRGERKAGSANWSRQRPAEPDT</sequence>
<keyword evidence="3" id="KW-1185">Reference proteome</keyword>
<dbReference type="InterPro" id="IPR038745">
    <property type="entry name" value="AT4G37440-like"/>
</dbReference>
<dbReference type="CDD" id="cd11650">
    <property type="entry name" value="AT4G37440_like"/>
    <property type="match status" value="1"/>
</dbReference>
<evidence type="ECO:0000313" key="2">
    <source>
        <dbReference type="EMBL" id="KAG8375883.1"/>
    </source>
</evidence>
<feature type="compositionally biased region" description="Polar residues" evidence="1">
    <location>
        <begin position="39"/>
        <end position="58"/>
    </location>
</feature>
<name>A0AAV6WZZ5_9LAMI</name>
<accession>A0AAV6WZZ5</accession>
<organism evidence="2 3">
    <name type="scientific">Buddleja alternifolia</name>
    <dbReference type="NCBI Taxonomy" id="168488"/>
    <lineage>
        <taxon>Eukaryota</taxon>
        <taxon>Viridiplantae</taxon>
        <taxon>Streptophyta</taxon>
        <taxon>Embryophyta</taxon>
        <taxon>Tracheophyta</taxon>
        <taxon>Spermatophyta</taxon>
        <taxon>Magnoliopsida</taxon>
        <taxon>eudicotyledons</taxon>
        <taxon>Gunneridae</taxon>
        <taxon>Pentapetalae</taxon>
        <taxon>asterids</taxon>
        <taxon>lamiids</taxon>
        <taxon>Lamiales</taxon>
        <taxon>Scrophulariaceae</taxon>
        <taxon>Buddlejeae</taxon>
        <taxon>Buddleja</taxon>
    </lineage>
</organism>
<evidence type="ECO:0000313" key="3">
    <source>
        <dbReference type="Proteomes" id="UP000826271"/>
    </source>
</evidence>
<feature type="region of interest" description="Disordered" evidence="1">
    <location>
        <begin position="428"/>
        <end position="454"/>
    </location>
</feature>
<proteinExistence type="predicted"/>
<reference evidence="2" key="1">
    <citation type="submission" date="2019-10" db="EMBL/GenBank/DDBJ databases">
        <authorList>
            <person name="Zhang R."/>
            <person name="Pan Y."/>
            <person name="Wang J."/>
            <person name="Ma R."/>
            <person name="Yu S."/>
        </authorList>
    </citation>
    <scope>NUCLEOTIDE SEQUENCE</scope>
    <source>
        <strain evidence="2">LA-IB0</strain>
        <tissue evidence="2">Leaf</tissue>
    </source>
</reference>
<protein>
    <submittedName>
        <fullName evidence="2">Uncharacterized protein</fullName>
    </submittedName>
</protein>
<dbReference type="EMBL" id="WHWC01000009">
    <property type="protein sequence ID" value="KAG8375883.1"/>
    <property type="molecule type" value="Genomic_DNA"/>
</dbReference>
<feature type="region of interest" description="Disordered" evidence="1">
    <location>
        <begin position="375"/>
        <end position="397"/>
    </location>
</feature>
<dbReference type="AlphaFoldDB" id="A0AAV6WZZ5"/>
<feature type="region of interest" description="Disordered" evidence="1">
    <location>
        <begin position="28"/>
        <end position="58"/>
    </location>
</feature>
<comment type="caution">
    <text evidence="2">The sequence shown here is derived from an EMBL/GenBank/DDBJ whole genome shotgun (WGS) entry which is preliminary data.</text>
</comment>
<dbReference type="PANTHER" id="PTHR34057:SF1">
    <property type="entry name" value="ELONGATION FACTOR"/>
    <property type="match status" value="1"/>
</dbReference>